<evidence type="ECO:0000313" key="4">
    <source>
        <dbReference type="Proteomes" id="UP001219956"/>
    </source>
</evidence>
<evidence type="ECO:0000256" key="1">
    <source>
        <dbReference type="SAM" id="Phobius"/>
    </source>
</evidence>
<proteinExistence type="predicted"/>
<dbReference type="RefSeq" id="WP_272752888.1">
    <property type="nucleotide sequence ID" value="NZ_JAQQLF010000023.1"/>
</dbReference>
<protein>
    <submittedName>
        <fullName evidence="3">Zonular occludens toxin domain-containing protein</fullName>
    </submittedName>
</protein>
<organism evidence="3 4">
    <name type="scientific">Vogesella aquatica</name>
    <dbReference type="NCBI Taxonomy" id="2984206"/>
    <lineage>
        <taxon>Bacteria</taxon>
        <taxon>Pseudomonadati</taxon>
        <taxon>Pseudomonadota</taxon>
        <taxon>Betaproteobacteria</taxon>
        <taxon>Neisseriales</taxon>
        <taxon>Chromobacteriaceae</taxon>
        <taxon>Vogesella</taxon>
    </lineage>
</organism>
<gene>
    <name evidence="3" type="ORF">PQU95_15715</name>
</gene>
<dbReference type="SUPFAM" id="SSF52540">
    <property type="entry name" value="P-loop containing nucleoside triphosphate hydrolases"/>
    <property type="match status" value="1"/>
</dbReference>
<evidence type="ECO:0000259" key="2">
    <source>
        <dbReference type="Pfam" id="PF05707"/>
    </source>
</evidence>
<feature type="domain" description="Zona occludens toxin N-terminal" evidence="2">
    <location>
        <begin position="6"/>
        <end position="173"/>
    </location>
</feature>
<evidence type="ECO:0000313" key="3">
    <source>
        <dbReference type="EMBL" id="MDC7718650.1"/>
    </source>
</evidence>
<dbReference type="Pfam" id="PF05707">
    <property type="entry name" value="Zot"/>
    <property type="match status" value="1"/>
</dbReference>
<sequence>MSTGILLTGKRGQGKTLAAVGKIRDYLREGRAVATNLDLFLERMFPPDARKVRVFRLPDYPTHPDLLNLPLGNAKLYWREDGTIGQLDGYTDEQNGLLCLDEVASFLNARDWNDRDKKAQRDAINDWLRHSRKYGWDILMLVQHEDLIDKQTRSALFEMWGVCKRLDRLSIPFVTWFTKQFGFALRPPKVHIAIIRYGMSELSPVSDRWMYRGHDLYRAYDTNQVLGNSSVSGVATLLPPWHLKGRYLSLGQYALMYAKIALISGLVGLFAGGAAVHYYAPRLQQANPAAADLPRVLSLDEFNNAATSPVRLLGTFTQGNEVFASLDNGQTLRADFINRLPGETRVRIAGTWYSTTPKPKEQP</sequence>
<keyword evidence="1" id="KW-0472">Membrane</keyword>
<dbReference type="Gene3D" id="3.40.50.300">
    <property type="entry name" value="P-loop containing nucleotide triphosphate hydrolases"/>
    <property type="match status" value="1"/>
</dbReference>
<reference evidence="3 4" key="1">
    <citation type="submission" date="2023-01" db="EMBL/GenBank/DDBJ databases">
        <title>Novel species of the genus Vogesella isolated from rivers.</title>
        <authorList>
            <person name="Lu H."/>
        </authorList>
    </citation>
    <scope>NUCLEOTIDE SEQUENCE [LARGE SCALE GENOMIC DNA]</scope>
    <source>
        <strain evidence="3 4">DC21W</strain>
    </source>
</reference>
<accession>A0ABT5J1D6</accession>
<dbReference type="EMBL" id="JAQQLF010000023">
    <property type="protein sequence ID" value="MDC7718650.1"/>
    <property type="molecule type" value="Genomic_DNA"/>
</dbReference>
<keyword evidence="1" id="KW-0812">Transmembrane</keyword>
<keyword evidence="1" id="KW-1133">Transmembrane helix</keyword>
<dbReference type="InterPro" id="IPR008900">
    <property type="entry name" value="Zot_N"/>
</dbReference>
<name>A0ABT5J1D6_9NEIS</name>
<dbReference type="Proteomes" id="UP001219956">
    <property type="component" value="Unassembled WGS sequence"/>
</dbReference>
<feature type="transmembrane region" description="Helical" evidence="1">
    <location>
        <begin position="254"/>
        <end position="280"/>
    </location>
</feature>
<comment type="caution">
    <text evidence="3">The sequence shown here is derived from an EMBL/GenBank/DDBJ whole genome shotgun (WGS) entry which is preliminary data.</text>
</comment>
<dbReference type="InterPro" id="IPR027417">
    <property type="entry name" value="P-loop_NTPase"/>
</dbReference>
<keyword evidence="4" id="KW-1185">Reference proteome</keyword>